<protein>
    <submittedName>
        <fullName evidence="7">Uncharacterized protein</fullName>
    </submittedName>
</protein>
<keyword evidence="3 6" id="KW-0812">Transmembrane</keyword>
<dbReference type="PANTHER" id="PTHR11654">
    <property type="entry name" value="OLIGOPEPTIDE TRANSPORTER-RELATED"/>
    <property type="match status" value="1"/>
</dbReference>
<evidence type="ECO:0000313" key="8">
    <source>
        <dbReference type="Proteomes" id="UP001497444"/>
    </source>
</evidence>
<gene>
    <name evidence="7" type="ORF">CSSPJE1EN1_LOCUS3945</name>
</gene>
<dbReference type="SUPFAM" id="SSF103473">
    <property type="entry name" value="MFS general substrate transporter"/>
    <property type="match status" value="1"/>
</dbReference>
<feature type="transmembrane region" description="Helical" evidence="6">
    <location>
        <begin position="115"/>
        <end position="137"/>
    </location>
</feature>
<dbReference type="CDD" id="cd17351">
    <property type="entry name" value="MFS_NPF"/>
    <property type="match status" value="1"/>
</dbReference>
<evidence type="ECO:0000256" key="1">
    <source>
        <dbReference type="ARBA" id="ARBA00004141"/>
    </source>
</evidence>
<feature type="transmembrane region" description="Helical" evidence="6">
    <location>
        <begin position="143"/>
        <end position="166"/>
    </location>
</feature>
<evidence type="ECO:0000256" key="5">
    <source>
        <dbReference type="ARBA" id="ARBA00023136"/>
    </source>
</evidence>
<keyword evidence="5 6" id="KW-0472">Membrane</keyword>
<feature type="transmembrane region" description="Helical" evidence="6">
    <location>
        <begin position="412"/>
        <end position="435"/>
    </location>
</feature>
<dbReference type="InterPro" id="IPR036259">
    <property type="entry name" value="MFS_trans_sf"/>
</dbReference>
<dbReference type="EMBL" id="OZ020106">
    <property type="protein sequence ID" value="CAK9258467.1"/>
    <property type="molecule type" value="Genomic_DNA"/>
</dbReference>
<comment type="subcellular location">
    <subcellularLocation>
        <location evidence="1">Membrane</location>
        <topology evidence="1">Multi-pass membrane protein</topology>
    </subcellularLocation>
</comment>
<organism evidence="7 8">
    <name type="scientific">Sphagnum jensenii</name>
    <dbReference type="NCBI Taxonomy" id="128206"/>
    <lineage>
        <taxon>Eukaryota</taxon>
        <taxon>Viridiplantae</taxon>
        <taxon>Streptophyta</taxon>
        <taxon>Embryophyta</taxon>
        <taxon>Bryophyta</taxon>
        <taxon>Sphagnophytina</taxon>
        <taxon>Sphagnopsida</taxon>
        <taxon>Sphagnales</taxon>
        <taxon>Sphagnaceae</taxon>
        <taxon>Sphagnum</taxon>
    </lineage>
</organism>
<comment type="similarity">
    <text evidence="2">Belongs to the major facilitator superfamily. Proton-dependent oligopeptide transporter (POT/PTR) (TC 2.A.17) family.</text>
</comment>
<feature type="transmembrane region" description="Helical" evidence="6">
    <location>
        <begin position="258"/>
        <end position="278"/>
    </location>
</feature>
<reference evidence="7" key="1">
    <citation type="submission" date="2024-02" db="EMBL/GenBank/DDBJ databases">
        <authorList>
            <consortium name="ELIXIR-Norway"/>
            <consortium name="Elixir Norway"/>
        </authorList>
    </citation>
    <scope>NUCLEOTIDE SEQUENCE</scope>
</reference>
<feature type="transmembrane region" description="Helical" evidence="6">
    <location>
        <begin position="233"/>
        <end position="252"/>
    </location>
</feature>
<dbReference type="Pfam" id="PF00854">
    <property type="entry name" value="PTR2"/>
    <property type="match status" value="1"/>
</dbReference>
<sequence length="640" mass="71395">MNKIICQTMVKLIINPFIFCFQNTQLIMFPNLYYHTIPQNDLITHKCTFNLTGDGSVDKYGHLADKHKTGGWRAAPLIFGTEICERMATLGLQRNLVTYFTKKIHMTNPQAANMVSNFVGTLYLTPFVGGFVAGAYLGHFWTIAVFASIQVLGMVCLTLSAAIPSLRPPPCPSNNKTGCQAASGYQIGVLHVGLYLIAFGNGGIKPNVSTLGADQFDDSDPDERKHLSNFFNWFYFIISIGSLLSVTVFIYIQDNVGFGWGFGIPAAVMILAVVIFLAGSKIYRFKAAQGSPLATIAQVVIAAAWKWHLGPVSENVLYAGPVHGNGPLEKLCHTEQFRCLDRAAVPVGKLEDGRGPVSPWTLCSVSQVEEVKMIIRVLPIWVSTILVWTALSQMETFSVEVGSTMDRRVGCYFSFPPASLSVFELVNVLLILPLYDKLLVPYLRRFTGIPQGITMLQRIGTGLVFSILAMLVAALVERRRVQVAREYGLLDDPDTTIPMSIFWLIPQYFLRGSTEIFTQVGQLEFFYNEAPDRMRSLGTAIYLSTIACGHFLSTVLVTTVNKVTQKGNHQGWLTDNLNHSRLDYFYFLLAGLSAANFVFFLSCARWYRYKKVKRNSDNMVQFGKQIEFNEHQQPKGDAFM</sequence>
<evidence type="ECO:0000256" key="3">
    <source>
        <dbReference type="ARBA" id="ARBA00022692"/>
    </source>
</evidence>
<evidence type="ECO:0000256" key="2">
    <source>
        <dbReference type="ARBA" id="ARBA00005982"/>
    </source>
</evidence>
<keyword evidence="4 6" id="KW-1133">Transmembrane helix</keyword>
<name>A0ABP0VWC3_9BRYO</name>
<keyword evidence="8" id="KW-1185">Reference proteome</keyword>
<feature type="transmembrane region" description="Helical" evidence="6">
    <location>
        <begin position="540"/>
        <end position="564"/>
    </location>
</feature>
<dbReference type="InterPro" id="IPR000109">
    <property type="entry name" value="POT_fam"/>
</dbReference>
<dbReference type="Gene3D" id="1.20.1250.20">
    <property type="entry name" value="MFS general substrate transporter like domains"/>
    <property type="match status" value="1"/>
</dbReference>
<proteinExistence type="inferred from homology"/>
<evidence type="ECO:0000256" key="4">
    <source>
        <dbReference type="ARBA" id="ARBA00022989"/>
    </source>
</evidence>
<dbReference type="Proteomes" id="UP001497444">
    <property type="component" value="Chromosome 11"/>
</dbReference>
<evidence type="ECO:0000313" key="7">
    <source>
        <dbReference type="EMBL" id="CAK9258467.1"/>
    </source>
</evidence>
<evidence type="ECO:0000256" key="6">
    <source>
        <dbReference type="SAM" id="Phobius"/>
    </source>
</evidence>
<accession>A0ABP0VWC3</accession>
<feature type="transmembrane region" description="Helical" evidence="6">
    <location>
        <begin position="584"/>
        <end position="607"/>
    </location>
</feature>
<feature type="transmembrane region" description="Helical" evidence="6">
    <location>
        <begin position="455"/>
        <end position="476"/>
    </location>
</feature>